<proteinExistence type="predicted"/>
<evidence type="ECO:0000313" key="2">
    <source>
        <dbReference type="EMBL" id="KAA6358587.1"/>
    </source>
</evidence>
<comment type="caution">
    <text evidence="2">The sequence shown here is derived from an EMBL/GenBank/DDBJ whole genome shotgun (WGS) entry which is preliminary data.</text>
</comment>
<feature type="region of interest" description="Disordered" evidence="1">
    <location>
        <begin position="1"/>
        <end position="30"/>
    </location>
</feature>
<dbReference type="AlphaFoldDB" id="A0A5J4TK01"/>
<feature type="non-terminal residue" evidence="2">
    <location>
        <position position="1"/>
    </location>
</feature>
<name>A0A5J4TK01_9EUKA</name>
<organism evidence="2 3">
    <name type="scientific">Streblomastix strix</name>
    <dbReference type="NCBI Taxonomy" id="222440"/>
    <lineage>
        <taxon>Eukaryota</taxon>
        <taxon>Metamonada</taxon>
        <taxon>Preaxostyla</taxon>
        <taxon>Oxymonadida</taxon>
        <taxon>Streblomastigidae</taxon>
        <taxon>Streblomastix</taxon>
    </lineage>
</organism>
<sequence>EEYDFDPRTVKGGICDDEPLPDDPETEKDASGSIRALWSVIAAVMLIPLMSMW</sequence>
<protein>
    <submittedName>
        <fullName evidence="2">Uncharacterized protein</fullName>
    </submittedName>
</protein>
<dbReference type="Proteomes" id="UP000324800">
    <property type="component" value="Unassembled WGS sequence"/>
</dbReference>
<evidence type="ECO:0000256" key="1">
    <source>
        <dbReference type="SAM" id="MobiDB-lite"/>
    </source>
</evidence>
<reference evidence="2 3" key="1">
    <citation type="submission" date="2019-03" db="EMBL/GenBank/DDBJ databases">
        <title>Single cell metagenomics reveals metabolic interactions within the superorganism composed of flagellate Streblomastix strix and complex community of Bacteroidetes bacteria on its surface.</title>
        <authorList>
            <person name="Treitli S.C."/>
            <person name="Kolisko M."/>
            <person name="Husnik F."/>
            <person name="Keeling P."/>
            <person name="Hampl V."/>
        </authorList>
    </citation>
    <scope>NUCLEOTIDE SEQUENCE [LARGE SCALE GENOMIC DNA]</scope>
    <source>
        <strain evidence="2">ST1C</strain>
    </source>
</reference>
<dbReference type="EMBL" id="SNRW01029642">
    <property type="protein sequence ID" value="KAA6358587.1"/>
    <property type="molecule type" value="Genomic_DNA"/>
</dbReference>
<evidence type="ECO:0000313" key="3">
    <source>
        <dbReference type="Proteomes" id="UP000324800"/>
    </source>
</evidence>
<feature type="compositionally biased region" description="Acidic residues" evidence="1">
    <location>
        <begin position="15"/>
        <end position="26"/>
    </location>
</feature>
<accession>A0A5J4TK01</accession>
<gene>
    <name evidence="2" type="ORF">EZS28_045885</name>
</gene>